<proteinExistence type="predicted"/>
<accession>A0A1D9Q465</accession>
<dbReference type="AlphaFoldDB" id="A0A1D9Q465"/>
<dbReference type="EMBL" id="CP017818">
    <property type="protein sequence ID" value="APA09734.1"/>
    <property type="molecule type" value="Genomic_DNA"/>
</dbReference>
<dbReference type="Proteomes" id="UP000177798">
    <property type="component" value="Chromosome 5"/>
</dbReference>
<evidence type="ECO:0000256" key="1">
    <source>
        <dbReference type="SAM" id="Phobius"/>
    </source>
</evidence>
<evidence type="ECO:0000313" key="3">
    <source>
        <dbReference type="Proteomes" id="UP000177798"/>
    </source>
</evidence>
<reference evidence="3" key="1">
    <citation type="journal article" date="2017" name="Genome Biol. Evol.">
        <title>The complete genome sequence of the phytopathogenic fungus Sclerotinia sclerotiorum reveals insights into the genome architecture of broad host range pathogens.</title>
        <authorList>
            <person name="Derbyshire M."/>
            <person name="Denton-Giles M."/>
            <person name="Hegedus D."/>
            <person name="Seifbarghy S."/>
            <person name="Rollins J."/>
            <person name="van Kan J."/>
            <person name="Seidl M.F."/>
            <person name="Faino L."/>
            <person name="Mbengue M."/>
            <person name="Navaud O."/>
            <person name="Raffaele S."/>
            <person name="Hammond-Kosack K."/>
            <person name="Heard S."/>
            <person name="Oliver R."/>
        </authorList>
    </citation>
    <scope>NUCLEOTIDE SEQUENCE [LARGE SCALE GENOMIC DNA]</scope>
    <source>
        <strain evidence="3">ATCC 18683 / 1980 / Ss-1</strain>
    </source>
</reference>
<evidence type="ECO:0000313" key="2">
    <source>
        <dbReference type="EMBL" id="APA09734.1"/>
    </source>
</evidence>
<feature type="transmembrane region" description="Helical" evidence="1">
    <location>
        <begin position="116"/>
        <end position="135"/>
    </location>
</feature>
<feature type="transmembrane region" description="Helical" evidence="1">
    <location>
        <begin position="25"/>
        <end position="47"/>
    </location>
</feature>
<name>A0A1D9Q465_SCLS1</name>
<keyword evidence="1" id="KW-0472">Membrane</keyword>
<organism evidence="2 3">
    <name type="scientific">Sclerotinia sclerotiorum (strain ATCC 18683 / 1980 / Ss-1)</name>
    <name type="common">White mold</name>
    <name type="synonym">Whetzelinia sclerotiorum</name>
    <dbReference type="NCBI Taxonomy" id="665079"/>
    <lineage>
        <taxon>Eukaryota</taxon>
        <taxon>Fungi</taxon>
        <taxon>Dikarya</taxon>
        <taxon>Ascomycota</taxon>
        <taxon>Pezizomycotina</taxon>
        <taxon>Leotiomycetes</taxon>
        <taxon>Helotiales</taxon>
        <taxon>Sclerotiniaceae</taxon>
        <taxon>Sclerotinia</taxon>
    </lineage>
</organism>
<gene>
    <name evidence="2" type="ORF">sscle_05g045040</name>
</gene>
<keyword evidence="1" id="KW-0812">Transmembrane</keyword>
<sequence length="139" mass="15094">MIQGAPNSQYQIAERLGVSLRSGPLILNESVGILSIVSLTIFCGFLARASMSVIQRLPLFASGILFLASLLEENRDLSSVFRFLSPEGYSGEAARFLGVRSGSEDTAFCLEARARCVVLVALLVGTVVFLLRYHLVVVR</sequence>
<keyword evidence="1" id="KW-1133">Transmembrane helix</keyword>
<dbReference type="VEuPathDB" id="FungiDB:sscle_05g045040"/>
<protein>
    <submittedName>
        <fullName evidence="2">Uncharacterized protein</fullName>
    </submittedName>
</protein>